<keyword evidence="4" id="KW-0378">Hydrolase</keyword>
<dbReference type="InterPro" id="IPR042089">
    <property type="entry name" value="Peptidase_M13_dom_2"/>
</dbReference>
<dbReference type="InterPro" id="IPR008753">
    <property type="entry name" value="Peptidase_M13_N"/>
</dbReference>
<evidence type="ECO:0000256" key="5">
    <source>
        <dbReference type="ARBA" id="ARBA00022833"/>
    </source>
</evidence>
<dbReference type="EMBL" id="CACRXK020002064">
    <property type="protein sequence ID" value="CAB3992501.1"/>
    <property type="molecule type" value="Genomic_DNA"/>
</dbReference>
<keyword evidence="2" id="KW-0645">Protease</keyword>
<dbReference type="GO" id="GO:0005886">
    <property type="term" value="C:plasma membrane"/>
    <property type="evidence" value="ECO:0007669"/>
    <property type="project" value="TreeGrafter"/>
</dbReference>
<evidence type="ECO:0000313" key="8">
    <source>
        <dbReference type="Proteomes" id="UP001152795"/>
    </source>
</evidence>
<proteinExistence type="predicted"/>
<evidence type="ECO:0000256" key="1">
    <source>
        <dbReference type="ARBA" id="ARBA00001947"/>
    </source>
</evidence>
<dbReference type="PROSITE" id="PS51885">
    <property type="entry name" value="NEPRILYSIN"/>
    <property type="match status" value="1"/>
</dbReference>
<dbReference type="Gene3D" id="3.40.390.10">
    <property type="entry name" value="Collagenase (Catalytic Domain)"/>
    <property type="match status" value="1"/>
</dbReference>
<evidence type="ECO:0000313" key="7">
    <source>
        <dbReference type="EMBL" id="CAB3992501.1"/>
    </source>
</evidence>
<dbReference type="InterPro" id="IPR024079">
    <property type="entry name" value="MetalloPept_cat_dom_sf"/>
</dbReference>
<organism evidence="7 8">
    <name type="scientific">Paramuricea clavata</name>
    <name type="common">Red gorgonian</name>
    <name type="synonym">Violescent sea-whip</name>
    <dbReference type="NCBI Taxonomy" id="317549"/>
    <lineage>
        <taxon>Eukaryota</taxon>
        <taxon>Metazoa</taxon>
        <taxon>Cnidaria</taxon>
        <taxon>Anthozoa</taxon>
        <taxon>Octocorallia</taxon>
        <taxon>Malacalcyonacea</taxon>
        <taxon>Plexauridae</taxon>
        <taxon>Paramuricea</taxon>
    </lineage>
</organism>
<dbReference type="Pfam" id="PF01431">
    <property type="entry name" value="Peptidase_M13"/>
    <property type="match status" value="1"/>
</dbReference>
<comment type="caution">
    <text evidence="7">The sequence shown here is derived from an EMBL/GenBank/DDBJ whole genome shotgun (WGS) entry which is preliminary data.</text>
</comment>
<dbReference type="GO" id="GO:0046872">
    <property type="term" value="F:metal ion binding"/>
    <property type="evidence" value="ECO:0007669"/>
    <property type="project" value="UniProtKB-KW"/>
</dbReference>
<accession>A0A6S7H998</accession>
<sequence>MRFGQFFLLVLICWNVSCSLYSDDDRLNHGYPYNIGVPSILHKYDIDDPESVIKAKRVFEDNRQENDDDDIDYGTFEENESYRDYERGYSNWYLRSYDESSNGYQDNKICETNDCHNAAAEIKNGLDTSADPCQDFDQFACGGWRSRNPIPKSQSQWTQFMKLWHHEETLLKDVIERQANSSENSSAALIYSWYSSCLNETERKQSGDKPLLGLILELGSSSVITPFTWFPFGWMFVDHVVLLNRLAIHPFFLVTPRNDLLNSSRVLLTFSPSKTLLGSPNFYFGKGTYYKDVRYAYIKLMIHLIIKLRRSFGMDRINSVYSFRNQIANIFKLEYYIARVLYSKKKTTYHIMSLNRLQREIPWFPWKLYIHKLYFNVKQKKPITGNEMIAIFRLNVLKKITRILKLTPKSIKANFLMWNIAYQFTGDISADYETVRHRFVVAMYGDRQRKARWRECVSSTSAALSMAVGKLFVEETFDEHSKMRAEKIIEDIRQQLIKDFENISWMDKDTTKNAEEKAKAILKNIGFPKFVLNETLVRYYYAGMSFHPEKFLNNIILRRLIISHNTLTSREVKPDRQRWSMAPQQINAYYSQEFNKIVFPAGILQPPFWHASYPMSIQYGGLGFVVGHEISHGFDVNGMHYDKNGNYIGWWTNSSKNAFKLKSHCLSGQYSNYTVFGKNINGVTTLGENIADNGGIRLAYKAYKEWKKNNGTNEKTLPGLPFSHDQLFFLKGAQLWCANIRKKVALNMIDTDPHTLKMFRIIGPFSNSVAFSKAFKCPSGSRMNPVKKCRVW</sequence>
<evidence type="ECO:0000256" key="6">
    <source>
        <dbReference type="ARBA" id="ARBA00023049"/>
    </source>
</evidence>
<evidence type="ECO:0000256" key="4">
    <source>
        <dbReference type="ARBA" id="ARBA00022801"/>
    </source>
</evidence>
<evidence type="ECO:0000256" key="3">
    <source>
        <dbReference type="ARBA" id="ARBA00022723"/>
    </source>
</evidence>
<dbReference type="CDD" id="cd08662">
    <property type="entry name" value="M13"/>
    <property type="match status" value="1"/>
</dbReference>
<dbReference type="Proteomes" id="UP001152795">
    <property type="component" value="Unassembled WGS sequence"/>
</dbReference>
<dbReference type="Gene3D" id="1.10.1380.10">
    <property type="entry name" value="Neutral endopeptidase , domain2"/>
    <property type="match status" value="1"/>
</dbReference>
<evidence type="ECO:0000256" key="2">
    <source>
        <dbReference type="ARBA" id="ARBA00022670"/>
    </source>
</evidence>
<dbReference type="GO" id="GO:0016485">
    <property type="term" value="P:protein processing"/>
    <property type="evidence" value="ECO:0007669"/>
    <property type="project" value="TreeGrafter"/>
</dbReference>
<dbReference type="Pfam" id="PF05649">
    <property type="entry name" value="Peptidase_M13_N"/>
    <property type="match status" value="1"/>
</dbReference>
<dbReference type="InterPro" id="IPR018497">
    <property type="entry name" value="Peptidase_M13_C"/>
</dbReference>
<protein>
    <submittedName>
        <fullName evidence="7">Endothelin-converting enzyme homolog</fullName>
    </submittedName>
</protein>
<dbReference type="PRINTS" id="PR00786">
    <property type="entry name" value="NEPRILYSIN"/>
</dbReference>
<dbReference type="SUPFAM" id="SSF55486">
    <property type="entry name" value="Metalloproteases ('zincins'), catalytic domain"/>
    <property type="match status" value="1"/>
</dbReference>
<dbReference type="GO" id="GO:0004222">
    <property type="term" value="F:metalloendopeptidase activity"/>
    <property type="evidence" value="ECO:0007669"/>
    <property type="project" value="InterPro"/>
</dbReference>
<dbReference type="InterPro" id="IPR000718">
    <property type="entry name" value="Peptidase_M13"/>
</dbReference>
<dbReference type="PANTHER" id="PTHR11733:SF240">
    <property type="entry name" value="GH14155P-RELATED"/>
    <property type="match status" value="1"/>
</dbReference>
<dbReference type="AlphaFoldDB" id="A0A6S7H998"/>
<keyword evidence="8" id="KW-1185">Reference proteome</keyword>
<reference evidence="7" key="1">
    <citation type="submission" date="2020-04" db="EMBL/GenBank/DDBJ databases">
        <authorList>
            <person name="Alioto T."/>
            <person name="Alioto T."/>
            <person name="Gomez Garrido J."/>
        </authorList>
    </citation>
    <scope>NUCLEOTIDE SEQUENCE</scope>
    <source>
        <strain evidence="7">A484AB</strain>
    </source>
</reference>
<keyword evidence="3" id="KW-0479">Metal-binding</keyword>
<name>A0A6S7H998_PARCT</name>
<dbReference type="PANTHER" id="PTHR11733">
    <property type="entry name" value="ZINC METALLOPROTEASE FAMILY M13 NEPRILYSIN-RELATED"/>
    <property type="match status" value="1"/>
</dbReference>
<gene>
    <name evidence="7" type="ORF">PACLA_8A033640</name>
</gene>
<keyword evidence="5" id="KW-0862">Zinc</keyword>
<keyword evidence="6" id="KW-0482">Metalloprotease</keyword>
<dbReference type="OrthoDB" id="6475849at2759"/>
<comment type="cofactor">
    <cofactor evidence="1">
        <name>Zn(2+)</name>
        <dbReference type="ChEBI" id="CHEBI:29105"/>
    </cofactor>
</comment>